<dbReference type="AlphaFoldDB" id="A0A4P9VXQ7"/>
<comment type="similarity">
    <text evidence="1">Belongs to the short-chain dehydrogenases/reductases (SDR) family.</text>
</comment>
<name>A0A4P9VXQ7_9FUNG</name>
<organism evidence="2 3">
    <name type="scientific">Blyttiomyces helicus</name>
    <dbReference type="NCBI Taxonomy" id="388810"/>
    <lineage>
        <taxon>Eukaryota</taxon>
        <taxon>Fungi</taxon>
        <taxon>Fungi incertae sedis</taxon>
        <taxon>Chytridiomycota</taxon>
        <taxon>Chytridiomycota incertae sedis</taxon>
        <taxon>Chytridiomycetes</taxon>
        <taxon>Chytridiomycetes incertae sedis</taxon>
        <taxon>Blyttiomyces</taxon>
    </lineage>
</organism>
<dbReference type="InterPro" id="IPR051468">
    <property type="entry name" value="Fungal_SecMetab_SDRs"/>
</dbReference>
<dbReference type="Gene3D" id="3.40.50.720">
    <property type="entry name" value="NAD(P)-binding Rossmann-like Domain"/>
    <property type="match status" value="1"/>
</dbReference>
<evidence type="ECO:0000313" key="3">
    <source>
        <dbReference type="Proteomes" id="UP000269721"/>
    </source>
</evidence>
<dbReference type="PANTHER" id="PTHR43544:SF12">
    <property type="entry name" value="NAD(P)-BINDING ROSSMANN-FOLD SUPERFAMILY PROTEIN"/>
    <property type="match status" value="1"/>
</dbReference>
<dbReference type="OrthoDB" id="2153665at2759"/>
<dbReference type="Pfam" id="PF00106">
    <property type="entry name" value="adh_short"/>
    <property type="match status" value="1"/>
</dbReference>
<dbReference type="InterPro" id="IPR036291">
    <property type="entry name" value="NAD(P)-bd_dom_sf"/>
</dbReference>
<proteinExistence type="inferred from homology"/>
<dbReference type="PANTHER" id="PTHR43544">
    <property type="entry name" value="SHORT-CHAIN DEHYDROGENASE/REDUCTASE"/>
    <property type="match status" value="1"/>
</dbReference>
<dbReference type="InterPro" id="IPR002347">
    <property type="entry name" value="SDR_fam"/>
</dbReference>
<gene>
    <name evidence="2" type="ORF">BDK51DRAFT_47129</name>
</gene>
<sequence length="69" mass="7386">MSIITLVTGANRGLGLGFVKHLLQQSSSNIVVATARDVTAATDLQELKKKEPQRLHVVSLDISVDSSVE</sequence>
<dbReference type="GO" id="GO:0005737">
    <property type="term" value="C:cytoplasm"/>
    <property type="evidence" value="ECO:0007669"/>
    <property type="project" value="TreeGrafter"/>
</dbReference>
<dbReference type="GO" id="GO:0016491">
    <property type="term" value="F:oxidoreductase activity"/>
    <property type="evidence" value="ECO:0007669"/>
    <property type="project" value="TreeGrafter"/>
</dbReference>
<keyword evidence="3" id="KW-1185">Reference proteome</keyword>
<evidence type="ECO:0000256" key="1">
    <source>
        <dbReference type="ARBA" id="ARBA00006484"/>
    </source>
</evidence>
<dbReference type="SUPFAM" id="SSF51735">
    <property type="entry name" value="NAD(P)-binding Rossmann-fold domains"/>
    <property type="match status" value="1"/>
</dbReference>
<protein>
    <submittedName>
        <fullName evidence="2">Uncharacterized protein</fullName>
    </submittedName>
</protein>
<accession>A0A4P9VXQ7</accession>
<feature type="non-terminal residue" evidence="2">
    <location>
        <position position="69"/>
    </location>
</feature>
<evidence type="ECO:0000313" key="2">
    <source>
        <dbReference type="EMBL" id="RKO84022.1"/>
    </source>
</evidence>
<dbReference type="EMBL" id="ML000585">
    <property type="protein sequence ID" value="RKO84022.1"/>
    <property type="molecule type" value="Genomic_DNA"/>
</dbReference>
<dbReference type="Proteomes" id="UP000269721">
    <property type="component" value="Unassembled WGS sequence"/>
</dbReference>
<reference evidence="3" key="1">
    <citation type="journal article" date="2018" name="Nat. Microbiol.">
        <title>Leveraging single-cell genomics to expand the fungal tree of life.</title>
        <authorList>
            <person name="Ahrendt S.R."/>
            <person name="Quandt C.A."/>
            <person name="Ciobanu D."/>
            <person name="Clum A."/>
            <person name="Salamov A."/>
            <person name="Andreopoulos B."/>
            <person name="Cheng J.F."/>
            <person name="Woyke T."/>
            <person name="Pelin A."/>
            <person name="Henrissat B."/>
            <person name="Reynolds N.K."/>
            <person name="Benny G.L."/>
            <person name="Smith M.E."/>
            <person name="James T.Y."/>
            <person name="Grigoriev I.V."/>
        </authorList>
    </citation>
    <scope>NUCLEOTIDE SEQUENCE [LARGE SCALE GENOMIC DNA]</scope>
</reference>